<keyword evidence="6" id="KW-1133">Transmembrane helix</keyword>
<dbReference type="RefSeq" id="WP_345690815.1">
    <property type="nucleotide sequence ID" value="NZ_BAABIT010000001.1"/>
</dbReference>
<protein>
    <submittedName>
        <fullName evidence="9">Sensor histidine kinase</fullName>
    </submittedName>
</protein>
<feature type="transmembrane region" description="Helical" evidence="6">
    <location>
        <begin position="139"/>
        <end position="158"/>
    </location>
</feature>
<dbReference type="Proteomes" id="UP001595829">
    <property type="component" value="Unassembled WGS sequence"/>
</dbReference>
<dbReference type="InterPro" id="IPR036890">
    <property type="entry name" value="HATPase_C_sf"/>
</dbReference>
<feature type="transmembrane region" description="Helical" evidence="6">
    <location>
        <begin position="47"/>
        <end position="70"/>
    </location>
</feature>
<feature type="domain" description="Signal transduction histidine kinase subgroup 3 dimerisation and phosphoacceptor" evidence="8">
    <location>
        <begin position="209"/>
        <end position="277"/>
    </location>
</feature>
<dbReference type="PANTHER" id="PTHR24421:SF63">
    <property type="entry name" value="SENSOR HISTIDINE KINASE DESK"/>
    <property type="match status" value="1"/>
</dbReference>
<dbReference type="Gene3D" id="1.20.5.1930">
    <property type="match status" value="1"/>
</dbReference>
<evidence type="ECO:0000313" key="9">
    <source>
        <dbReference type="EMBL" id="MFC5021864.1"/>
    </source>
</evidence>
<keyword evidence="2 9" id="KW-0418">Kinase</keyword>
<dbReference type="InterPro" id="IPR003594">
    <property type="entry name" value="HATPase_dom"/>
</dbReference>
<proteinExistence type="predicted"/>
<dbReference type="InterPro" id="IPR011712">
    <property type="entry name" value="Sig_transdc_His_kin_sub3_dim/P"/>
</dbReference>
<evidence type="ECO:0000256" key="3">
    <source>
        <dbReference type="ARBA" id="ARBA00023012"/>
    </source>
</evidence>
<dbReference type="Pfam" id="PF07730">
    <property type="entry name" value="HisKA_3"/>
    <property type="match status" value="1"/>
</dbReference>
<feature type="coiled-coil region" evidence="4">
    <location>
        <begin position="190"/>
        <end position="217"/>
    </location>
</feature>
<keyword evidence="1" id="KW-0808">Transferase</keyword>
<feature type="transmembrane region" description="Helical" evidence="6">
    <location>
        <begin position="82"/>
        <end position="101"/>
    </location>
</feature>
<feature type="region of interest" description="Disordered" evidence="5">
    <location>
        <begin position="353"/>
        <end position="373"/>
    </location>
</feature>
<keyword evidence="4" id="KW-0175">Coiled coil</keyword>
<name>A0ABV9X9Z8_9ACTN</name>
<feature type="domain" description="Histidine kinase/HSP90-like ATPase" evidence="7">
    <location>
        <begin position="309"/>
        <end position="404"/>
    </location>
</feature>
<dbReference type="InterPro" id="IPR050482">
    <property type="entry name" value="Sensor_HK_TwoCompSys"/>
</dbReference>
<comment type="caution">
    <text evidence="9">The sequence shown here is derived from an EMBL/GenBank/DDBJ whole genome shotgun (WGS) entry which is preliminary data.</text>
</comment>
<dbReference type="Pfam" id="PF02518">
    <property type="entry name" value="HATPase_c"/>
    <property type="match status" value="1"/>
</dbReference>
<keyword evidence="6" id="KW-0472">Membrane</keyword>
<keyword evidence="10" id="KW-1185">Reference proteome</keyword>
<dbReference type="EMBL" id="JBHSJD010000004">
    <property type="protein sequence ID" value="MFC5021864.1"/>
    <property type="molecule type" value="Genomic_DNA"/>
</dbReference>
<evidence type="ECO:0000313" key="10">
    <source>
        <dbReference type="Proteomes" id="UP001595829"/>
    </source>
</evidence>
<dbReference type="PANTHER" id="PTHR24421">
    <property type="entry name" value="NITRATE/NITRITE SENSOR PROTEIN NARX-RELATED"/>
    <property type="match status" value="1"/>
</dbReference>
<evidence type="ECO:0000259" key="8">
    <source>
        <dbReference type="Pfam" id="PF07730"/>
    </source>
</evidence>
<evidence type="ECO:0000256" key="1">
    <source>
        <dbReference type="ARBA" id="ARBA00022679"/>
    </source>
</evidence>
<evidence type="ECO:0000259" key="7">
    <source>
        <dbReference type="Pfam" id="PF02518"/>
    </source>
</evidence>
<dbReference type="GO" id="GO:0016301">
    <property type="term" value="F:kinase activity"/>
    <property type="evidence" value="ECO:0007669"/>
    <property type="project" value="UniProtKB-KW"/>
</dbReference>
<evidence type="ECO:0000256" key="4">
    <source>
        <dbReference type="SAM" id="Coils"/>
    </source>
</evidence>
<accession>A0ABV9X9Z8</accession>
<reference evidence="10" key="1">
    <citation type="journal article" date="2019" name="Int. J. Syst. Evol. Microbiol.">
        <title>The Global Catalogue of Microorganisms (GCM) 10K type strain sequencing project: providing services to taxonomists for standard genome sequencing and annotation.</title>
        <authorList>
            <consortium name="The Broad Institute Genomics Platform"/>
            <consortium name="The Broad Institute Genome Sequencing Center for Infectious Disease"/>
            <person name="Wu L."/>
            <person name="Ma J."/>
        </authorList>
    </citation>
    <scope>NUCLEOTIDE SEQUENCE [LARGE SCALE GENOMIC DNA]</scope>
    <source>
        <strain evidence="10">CGMCC 4.1648</strain>
    </source>
</reference>
<feature type="transmembrane region" description="Helical" evidence="6">
    <location>
        <begin position="113"/>
        <end position="132"/>
    </location>
</feature>
<keyword evidence="3" id="KW-0902">Two-component regulatory system</keyword>
<organism evidence="9 10">
    <name type="scientific">Streptomyces coeruleoprunus</name>
    <dbReference type="NCBI Taxonomy" id="285563"/>
    <lineage>
        <taxon>Bacteria</taxon>
        <taxon>Bacillati</taxon>
        <taxon>Actinomycetota</taxon>
        <taxon>Actinomycetes</taxon>
        <taxon>Kitasatosporales</taxon>
        <taxon>Streptomycetaceae</taxon>
        <taxon>Streptomyces</taxon>
    </lineage>
</organism>
<dbReference type="CDD" id="cd16917">
    <property type="entry name" value="HATPase_UhpB-NarQ-NarX-like"/>
    <property type="match status" value="1"/>
</dbReference>
<feature type="transmembrane region" description="Helical" evidence="6">
    <location>
        <begin position="164"/>
        <end position="188"/>
    </location>
</feature>
<sequence length="411" mass="43017">MARLTGWWSRRSNLEKVELYTRWTYHSLAVIELSVTGSAVAQAGRPMGGWLLLAAVAHVVLVAVLASRAFDWLMGQRGRPDRLIAVVAALSVVCAALAMAAHRFGPLDDLEAAAYAVVGAISWGVGGVVLCLLKARHMLAVAAAGAVVTGLAGAALTLPLPACIGFAFAALFGGLAFAFTSGFSGWLLRAVRELDAARELQARLAVAEERLRFGRDLHDVMGRNLSVIALKSELAVQLARRGSTDRAVEQMAEVQHIAQESQREVRDVVRGYREADLRTELDGARGVLDAAGISCAIEVAGAELPARVQSALGWVVREATTNVLRHGDARRCTVSVAVRDGVAVLVVENDGTGAHGGRATPAGGHPGPGSGLAGLRERLAALGGTLDAGAADAGRFRVTARVPMAVREGAR</sequence>
<gene>
    <name evidence="9" type="ORF">ACFPM3_06875</name>
</gene>
<evidence type="ECO:0000256" key="6">
    <source>
        <dbReference type="SAM" id="Phobius"/>
    </source>
</evidence>
<evidence type="ECO:0000256" key="5">
    <source>
        <dbReference type="SAM" id="MobiDB-lite"/>
    </source>
</evidence>
<dbReference type="Gene3D" id="3.30.565.10">
    <property type="entry name" value="Histidine kinase-like ATPase, C-terminal domain"/>
    <property type="match status" value="1"/>
</dbReference>
<dbReference type="SUPFAM" id="SSF55874">
    <property type="entry name" value="ATPase domain of HSP90 chaperone/DNA topoisomerase II/histidine kinase"/>
    <property type="match status" value="1"/>
</dbReference>
<keyword evidence="6" id="KW-0812">Transmembrane</keyword>
<evidence type="ECO:0000256" key="2">
    <source>
        <dbReference type="ARBA" id="ARBA00022777"/>
    </source>
</evidence>